<dbReference type="CDD" id="cd00060">
    <property type="entry name" value="FHA"/>
    <property type="match status" value="1"/>
</dbReference>
<evidence type="ECO:0000313" key="2">
    <source>
        <dbReference type="EMBL" id="KCZ54500.1"/>
    </source>
</evidence>
<dbReference type="InterPro" id="IPR008984">
    <property type="entry name" value="SMAD_FHA_dom_sf"/>
</dbReference>
<name>A0A062UED7_9PROT</name>
<feature type="domain" description="FHA" evidence="1">
    <location>
        <begin position="270"/>
        <end position="335"/>
    </location>
</feature>
<dbReference type="SUPFAM" id="SSF49879">
    <property type="entry name" value="SMAD/FHA domain"/>
    <property type="match status" value="1"/>
</dbReference>
<evidence type="ECO:0000313" key="3">
    <source>
        <dbReference type="Proteomes" id="UP000027190"/>
    </source>
</evidence>
<dbReference type="STRING" id="1280947.HY30_09445"/>
<protein>
    <recommendedName>
        <fullName evidence="1">FHA domain-containing protein</fullName>
    </recommendedName>
</protein>
<dbReference type="EMBL" id="AWFG01000074">
    <property type="protein sequence ID" value="KCZ54500.1"/>
    <property type="molecule type" value="Genomic_DNA"/>
</dbReference>
<dbReference type="AlphaFoldDB" id="A0A062UED7"/>
<dbReference type="Proteomes" id="UP000027190">
    <property type="component" value="Unassembled WGS sequence"/>
</dbReference>
<sequence length="385" mass="42095">MTLMARPQPSTAYPAKCCFRASLDRDATFCDECGSPLQRCMATDECGGLLDAAGCCPVCVAPELSLDAGSATSVRVGGTLALPLIVSNNSPVGRPLFVEEMRIQGDDGEQRLVDLTFQRLNSGGTAEVGLRTGVLETAGLHRFDVHITVATRYLWREERYVFTTSIAIPVDPEGPSEIVQNYNIQADAIGAGMTIYNPTRIQKEREAGIATHAEPIRLTLRRADTLERTLGHRGYAGNLAVTKSTELVWQGFDKGHAPYDGPIRTHTGVLGIGRASNAPEGGMNDVRLLISRKGEIDEDASIHISRRHFQLFIENDRLMLRVESQNGLLVGDQALRRGKMVALRDGDLIRPLVRSPDAIALKVQFETQHDEVDRIILKRLVGGQS</sequence>
<dbReference type="InterPro" id="IPR000253">
    <property type="entry name" value="FHA_dom"/>
</dbReference>
<evidence type="ECO:0000259" key="1">
    <source>
        <dbReference type="PROSITE" id="PS50006"/>
    </source>
</evidence>
<gene>
    <name evidence="2" type="ORF">HY30_09445</name>
</gene>
<dbReference type="PROSITE" id="PS50006">
    <property type="entry name" value="FHA_DOMAIN"/>
    <property type="match status" value="1"/>
</dbReference>
<dbReference type="Gene3D" id="2.60.200.20">
    <property type="match status" value="1"/>
</dbReference>
<reference evidence="2 3" key="1">
    <citation type="journal article" date="2014" name="Antonie Van Leeuwenhoek">
        <title>Hyphomonas beringensis sp. nov. and Hyphomonas chukchiensis sp. nov., isolated from surface seawater of the Bering Sea and Chukchi Sea.</title>
        <authorList>
            <person name="Li C."/>
            <person name="Lai Q."/>
            <person name="Li G."/>
            <person name="Dong C."/>
            <person name="Wang J."/>
            <person name="Liao Y."/>
            <person name="Shao Z."/>
        </authorList>
    </citation>
    <scope>NUCLEOTIDE SEQUENCE [LARGE SCALE GENOMIC DNA]</scope>
    <source>
        <strain evidence="2 3">BH-BN04-4</strain>
    </source>
</reference>
<dbReference type="eggNOG" id="COG1716">
    <property type="taxonomic scope" value="Bacteria"/>
</dbReference>
<comment type="caution">
    <text evidence="2">The sequence shown here is derived from an EMBL/GenBank/DDBJ whole genome shotgun (WGS) entry which is preliminary data.</text>
</comment>
<organism evidence="2 3">
    <name type="scientific">Hyphomonas chukchiensis</name>
    <dbReference type="NCBI Taxonomy" id="1280947"/>
    <lineage>
        <taxon>Bacteria</taxon>
        <taxon>Pseudomonadati</taxon>
        <taxon>Pseudomonadota</taxon>
        <taxon>Alphaproteobacteria</taxon>
        <taxon>Hyphomonadales</taxon>
        <taxon>Hyphomonadaceae</taxon>
        <taxon>Hyphomonas</taxon>
    </lineage>
</organism>
<proteinExistence type="predicted"/>
<dbReference type="PATRIC" id="fig|1280947.3.peg.3340"/>
<accession>A0A062UED7</accession>
<keyword evidence="3" id="KW-1185">Reference proteome</keyword>
<dbReference type="Pfam" id="PF00498">
    <property type="entry name" value="FHA"/>
    <property type="match status" value="1"/>
</dbReference>